<accession>A0ABQ9WYJ2</accession>
<sequence>MSSSEPHFLSPEEVSKIIVKQEYLSIPNRVARGLKLYEDEHVKLETLAESHLGSPSQLRRGRRALKDGREVGINGRPRFFSSAEETDLEMKVLEDISRNVPIKVSRVMTHVCFFFHENRI</sequence>
<dbReference type="Proteomes" id="UP001281761">
    <property type="component" value="Unassembled WGS sequence"/>
</dbReference>
<evidence type="ECO:0000313" key="2">
    <source>
        <dbReference type="Proteomes" id="UP001281761"/>
    </source>
</evidence>
<protein>
    <submittedName>
        <fullName evidence="1">Uncharacterized protein</fullName>
    </submittedName>
</protein>
<organism evidence="1 2">
    <name type="scientific">Blattamonas nauphoetae</name>
    <dbReference type="NCBI Taxonomy" id="2049346"/>
    <lineage>
        <taxon>Eukaryota</taxon>
        <taxon>Metamonada</taxon>
        <taxon>Preaxostyla</taxon>
        <taxon>Oxymonadida</taxon>
        <taxon>Blattamonas</taxon>
    </lineage>
</organism>
<dbReference type="EMBL" id="JARBJD010000292">
    <property type="protein sequence ID" value="KAK2944586.1"/>
    <property type="molecule type" value="Genomic_DNA"/>
</dbReference>
<gene>
    <name evidence="1" type="ORF">BLNAU_20493</name>
</gene>
<name>A0ABQ9WYJ2_9EUKA</name>
<evidence type="ECO:0000313" key="1">
    <source>
        <dbReference type="EMBL" id="KAK2944586.1"/>
    </source>
</evidence>
<proteinExistence type="predicted"/>
<comment type="caution">
    <text evidence="1">The sequence shown here is derived from an EMBL/GenBank/DDBJ whole genome shotgun (WGS) entry which is preliminary data.</text>
</comment>
<reference evidence="1 2" key="1">
    <citation type="journal article" date="2022" name="bioRxiv">
        <title>Genomics of Preaxostyla Flagellates Illuminates Evolutionary Transitions and the Path Towards Mitochondrial Loss.</title>
        <authorList>
            <person name="Novak L.V.F."/>
            <person name="Treitli S.C."/>
            <person name="Pyrih J."/>
            <person name="Halakuc P."/>
            <person name="Pipaliya S.V."/>
            <person name="Vacek V."/>
            <person name="Brzon O."/>
            <person name="Soukal P."/>
            <person name="Eme L."/>
            <person name="Dacks J.B."/>
            <person name="Karnkowska A."/>
            <person name="Elias M."/>
            <person name="Hampl V."/>
        </authorList>
    </citation>
    <scope>NUCLEOTIDE SEQUENCE [LARGE SCALE GENOMIC DNA]</scope>
    <source>
        <strain evidence="1">NAU3</strain>
        <tissue evidence="1">Gut</tissue>
    </source>
</reference>
<keyword evidence="2" id="KW-1185">Reference proteome</keyword>